<evidence type="ECO:0000313" key="3">
    <source>
        <dbReference type="Proteomes" id="UP001315967"/>
    </source>
</evidence>
<dbReference type="RefSeq" id="WP_313794621.1">
    <property type="nucleotide sequence ID" value="NZ_CP102453.1"/>
</dbReference>
<gene>
    <name evidence="2" type="ORF">NRE15_05665</name>
</gene>
<dbReference type="Pfam" id="PF05448">
    <property type="entry name" value="AXE1"/>
    <property type="match status" value="1"/>
</dbReference>
<keyword evidence="3" id="KW-1185">Reference proteome</keyword>
<dbReference type="Proteomes" id="UP001315967">
    <property type="component" value="Chromosome"/>
</dbReference>
<dbReference type="PANTHER" id="PTHR40111:SF1">
    <property type="entry name" value="CEPHALOSPORIN-C DEACETYLASE"/>
    <property type="match status" value="1"/>
</dbReference>
<evidence type="ECO:0000259" key="1">
    <source>
        <dbReference type="Pfam" id="PF05448"/>
    </source>
</evidence>
<dbReference type="EMBL" id="CP102453">
    <property type="protein sequence ID" value="UUX35128.1"/>
    <property type="molecule type" value="Genomic_DNA"/>
</dbReference>
<dbReference type="PANTHER" id="PTHR40111">
    <property type="entry name" value="CEPHALOSPORIN-C DEACETYLASE"/>
    <property type="match status" value="1"/>
</dbReference>
<dbReference type="SUPFAM" id="SSF53474">
    <property type="entry name" value="alpha/beta-Hydrolases"/>
    <property type="match status" value="1"/>
</dbReference>
<name>A0ABY5P9V3_9LACT</name>
<dbReference type="Gene3D" id="3.40.50.1820">
    <property type="entry name" value="alpha/beta hydrolase"/>
    <property type="match status" value="1"/>
</dbReference>
<reference evidence="2 3" key="1">
    <citation type="submission" date="2022-08" db="EMBL/GenBank/DDBJ databases">
        <title>Aerococcaceae sp. nov isolated from spoiled eye mask.</title>
        <authorList>
            <person name="Zhou G."/>
            <person name="Xie X.-B."/>
            <person name="Shi Q.-S."/>
            <person name="Wang Y.-S."/>
            <person name="Wen X."/>
            <person name="Peng H."/>
            <person name="Yang X.-J."/>
            <person name="Tao H.-B."/>
            <person name="Huang X.-M."/>
        </authorList>
    </citation>
    <scope>NUCLEOTIDE SEQUENCE [LARGE SCALE GENOMIC DNA]</scope>
    <source>
        <strain evidence="3">DM20194951</strain>
    </source>
</reference>
<evidence type="ECO:0000313" key="2">
    <source>
        <dbReference type="EMBL" id="UUX35128.1"/>
    </source>
</evidence>
<protein>
    <submittedName>
        <fullName evidence="2">Acetylxylan esterase</fullName>
    </submittedName>
</protein>
<sequence length="323" mass="36712">MAEGMSRDQLEVYRGSWAKPSDFDVFWDQQVALVPEETRYQLVEKDFSLDGVRCYDLRFQAVDGSEIYAKAVFPKKLENVPVVFMFHGYHGRSKDWTDLFPYAATGHGVVALDVRGQAGKSEDLGVYKGSTVKGHIVRGLDEGRDHLYFRKAFLDVYQLVEVVASMDFVDASRLSSYGDSQGGALALVAAALNPKINLTVAIYPFLSDFKRVIETVNNTEAYNELFRYFFLRDPLHLTEEKVLDTLAYIDVKNFASRIKGQVKMITGLLDDVCLPSTQYAIYNNLGTDNKEHYLMPEYGHEPMHYEIKDYVFNWITGATIVPK</sequence>
<dbReference type="InterPro" id="IPR008391">
    <property type="entry name" value="AXE1_dom"/>
</dbReference>
<dbReference type="InterPro" id="IPR029058">
    <property type="entry name" value="AB_hydrolase_fold"/>
</dbReference>
<proteinExistence type="predicted"/>
<dbReference type="InterPro" id="IPR039069">
    <property type="entry name" value="CE7"/>
</dbReference>
<feature type="domain" description="Acetyl xylan esterase" evidence="1">
    <location>
        <begin position="5"/>
        <end position="316"/>
    </location>
</feature>
<accession>A0ABY5P9V3</accession>
<organism evidence="2 3">
    <name type="scientific">Fundicoccus culcitae</name>
    <dbReference type="NCBI Taxonomy" id="2969821"/>
    <lineage>
        <taxon>Bacteria</taxon>
        <taxon>Bacillati</taxon>
        <taxon>Bacillota</taxon>
        <taxon>Bacilli</taxon>
        <taxon>Lactobacillales</taxon>
        <taxon>Aerococcaceae</taxon>
        <taxon>Fundicoccus</taxon>
    </lineage>
</organism>